<evidence type="ECO:0000313" key="3">
    <source>
        <dbReference type="Proteomes" id="UP000050430"/>
    </source>
</evidence>
<feature type="domain" description="DUF4032" evidence="1">
    <location>
        <begin position="218"/>
        <end position="279"/>
    </location>
</feature>
<dbReference type="AlphaFoldDB" id="A0A0P6WVF7"/>
<reference evidence="2 3" key="1">
    <citation type="submission" date="2015-07" db="EMBL/GenBank/DDBJ databases">
        <title>Genome sequence of Leptolinea tardivitalis DSM 16556.</title>
        <authorList>
            <person name="Hemp J."/>
            <person name="Ward L.M."/>
            <person name="Pace L.A."/>
            <person name="Fischer W.W."/>
        </authorList>
    </citation>
    <scope>NUCLEOTIDE SEQUENCE [LARGE SCALE GENOMIC DNA]</scope>
    <source>
        <strain evidence="2 3">YMTK-2</strain>
    </source>
</reference>
<gene>
    <name evidence="2" type="ORF">ADM99_07960</name>
</gene>
<protein>
    <recommendedName>
        <fullName evidence="1">DUF4032 domain-containing protein</fullName>
    </recommendedName>
</protein>
<dbReference type="STRING" id="229920.ADM99_07960"/>
<sequence length="304" mass="35464">MPSNFVQQAQADFDSAHRKSNFRQMLAALTHQSNQLLPYDQVLRLLPVSGQHYVGMRQVPIDAIVGSVGRFQDFDRAFLPRGKATRGRWESIDRAHLMDIDLPAIEVYKLGEVYFVKDGNHRVSVARERGQAFIDAVVIEINTPIPITPDTDLLDLIGQREKIRFFKKTRIKELRPDSNVELSIPEMYSKLLEHIQTHGWFLGEERHACVSFEEATTSWYDNIYLPMINIIRGQQILNGFPDRTEADLYLWIMEHRWFLMKDQNSDISLEDAARDFFNTFAENPVKRFIHRISQILFLSKRKKD</sequence>
<dbReference type="EMBL" id="LGCK01000007">
    <property type="protein sequence ID" value="KPL73020.1"/>
    <property type="molecule type" value="Genomic_DNA"/>
</dbReference>
<dbReference type="Pfam" id="PF13224">
    <property type="entry name" value="DUF4032"/>
    <property type="match status" value="1"/>
</dbReference>
<evidence type="ECO:0000259" key="1">
    <source>
        <dbReference type="Pfam" id="PF13224"/>
    </source>
</evidence>
<accession>A0A0P6WVF7</accession>
<name>A0A0P6WVF7_9CHLR</name>
<organism evidence="2 3">
    <name type="scientific">Leptolinea tardivitalis</name>
    <dbReference type="NCBI Taxonomy" id="229920"/>
    <lineage>
        <taxon>Bacteria</taxon>
        <taxon>Bacillati</taxon>
        <taxon>Chloroflexota</taxon>
        <taxon>Anaerolineae</taxon>
        <taxon>Anaerolineales</taxon>
        <taxon>Anaerolineaceae</taxon>
        <taxon>Leptolinea</taxon>
    </lineage>
</organism>
<dbReference type="SUPFAM" id="SSF110849">
    <property type="entry name" value="ParB/Sulfiredoxin"/>
    <property type="match status" value="1"/>
</dbReference>
<proteinExistence type="predicted"/>
<dbReference type="InterPro" id="IPR036086">
    <property type="entry name" value="ParB/Sulfiredoxin_sf"/>
</dbReference>
<dbReference type="Proteomes" id="UP000050430">
    <property type="component" value="Unassembled WGS sequence"/>
</dbReference>
<dbReference type="InterPro" id="IPR025111">
    <property type="entry name" value="DUF4032"/>
</dbReference>
<keyword evidence="3" id="KW-1185">Reference proteome</keyword>
<comment type="caution">
    <text evidence="2">The sequence shown here is derived from an EMBL/GenBank/DDBJ whole genome shotgun (WGS) entry which is preliminary data.</text>
</comment>
<evidence type="ECO:0000313" key="2">
    <source>
        <dbReference type="EMBL" id="KPL73020.1"/>
    </source>
</evidence>